<evidence type="ECO:0000256" key="1">
    <source>
        <dbReference type="SAM" id="Phobius"/>
    </source>
</evidence>
<dbReference type="EMBL" id="JJPH01000037">
    <property type="protein sequence ID" value="KKG54452.1"/>
    <property type="molecule type" value="Genomic_DNA"/>
</dbReference>
<proteinExistence type="predicted"/>
<evidence type="ECO:0000313" key="5">
    <source>
        <dbReference type="EMBL" id="KKG46418.1"/>
    </source>
</evidence>
<evidence type="ECO:0000313" key="18">
    <source>
        <dbReference type="EMBL" id="KKH24824.1"/>
    </source>
</evidence>
<evidence type="ECO:0000313" key="12">
    <source>
        <dbReference type="EMBL" id="KKG81722.1"/>
    </source>
</evidence>
<evidence type="ECO:0000313" key="34">
    <source>
        <dbReference type="Proteomes" id="UP000034817"/>
    </source>
</evidence>
<keyword evidence="1" id="KW-0812">Transmembrane</keyword>
<evidence type="ECO:0000313" key="23">
    <source>
        <dbReference type="Proteomes" id="UP000034001"/>
    </source>
</evidence>
<dbReference type="EMBL" id="JJPZ01000080">
    <property type="protein sequence ID" value="KKH10822.1"/>
    <property type="molecule type" value="Genomic_DNA"/>
</dbReference>
<dbReference type="EMBL" id="JJPN01000116">
    <property type="protein sequence ID" value="KKG70466.1"/>
    <property type="molecule type" value="Genomic_DNA"/>
</dbReference>
<evidence type="ECO:0000313" key="37">
    <source>
        <dbReference type="Proteomes" id="UP000034944"/>
    </source>
</evidence>
<gene>
    <name evidence="2" type="ORF">DU34_01435</name>
    <name evidence="4" type="ORF">DU35_01350</name>
    <name evidence="8" type="ORF">DU36_18950</name>
    <name evidence="7" type="ORF">DU38_18985</name>
    <name evidence="5" type="ORF">DU39_18435</name>
    <name evidence="6" type="ORF">DU41_19770</name>
    <name evidence="15" type="ORF">DU44_17385</name>
    <name evidence="9" type="ORF">DU46_00015</name>
    <name evidence="16" type="ORF">DU48_18435</name>
    <name evidence="3" type="ORF">DU49_19125</name>
    <name evidence="13" type="ORF">DU51_18120</name>
    <name evidence="11" type="ORF">DU55_10160</name>
    <name evidence="18" type="ORF">DU60_19250</name>
    <name evidence="12" type="ORF">DU61_19665</name>
    <name evidence="14" type="ORF">DU62_00375</name>
    <name evidence="10" type="ORF">DU63_10045</name>
    <name evidence="17" type="ORF">DU65_19540</name>
    <name evidence="19" type="ORF">DU74_15930</name>
</gene>
<evidence type="ECO:0000313" key="4">
    <source>
        <dbReference type="EMBL" id="KKG41037.1"/>
    </source>
</evidence>
<dbReference type="Proteomes" id="UP000034450">
    <property type="component" value="Unassembled WGS sequence"/>
</dbReference>
<evidence type="ECO:0000313" key="29">
    <source>
        <dbReference type="Proteomes" id="UP000034243"/>
    </source>
</evidence>
<evidence type="ECO:0000313" key="28">
    <source>
        <dbReference type="Proteomes" id="UP000034195"/>
    </source>
</evidence>
<dbReference type="EMBL" id="JJPG01000088">
    <property type="protein sequence ID" value="KKG51578.1"/>
    <property type="molecule type" value="Genomic_DNA"/>
</dbReference>
<evidence type="ECO:0000313" key="17">
    <source>
        <dbReference type="EMBL" id="KKH24791.1"/>
    </source>
</evidence>
<dbReference type="Proteomes" id="UP000034195">
    <property type="component" value="Unassembled WGS sequence"/>
</dbReference>
<evidence type="ECO:0000313" key="3">
    <source>
        <dbReference type="EMBL" id="KKG33337.1"/>
    </source>
</evidence>
<dbReference type="EMBL" id="JJQC01000019">
    <property type="protein sequence ID" value="KKH24791.1"/>
    <property type="molecule type" value="Genomic_DNA"/>
</dbReference>
<evidence type="ECO:0000313" key="31">
    <source>
        <dbReference type="Proteomes" id="UP000034577"/>
    </source>
</evidence>
<evidence type="ECO:0000313" key="32">
    <source>
        <dbReference type="Proteomes" id="UP000034667"/>
    </source>
</evidence>
<dbReference type="EMBL" id="JJOU01000079">
    <property type="protein sequence ID" value="KKG15805.1"/>
    <property type="molecule type" value="Genomic_DNA"/>
</dbReference>
<dbReference type="EMBL" id="JJPE01000042">
    <property type="protein sequence ID" value="KKG46548.1"/>
    <property type="molecule type" value="Genomic_DNA"/>
</dbReference>
<evidence type="ECO:0000313" key="24">
    <source>
        <dbReference type="Proteomes" id="UP000034047"/>
    </source>
</evidence>
<evidence type="ECO:0000313" key="30">
    <source>
        <dbReference type="Proteomes" id="UP000034450"/>
    </source>
</evidence>
<evidence type="ECO:0000313" key="25">
    <source>
        <dbReference type="Proteomes" id="UP000034064"/>
    </source>
</evidence>
<dbReference type="EMBL" id="JJQA01000123">
    <property type="protein sequence ID" value="KKH12890.1"/>
    <property type="molecule type" value="Genomic_DNA"/>
</dbReference>
<dbReference type="Proteomes" id="UP000034733">
    <property type="component" value="Unassembled WGS sequence"/>
</dbReference>
<evidence type="ECO:0000313" key="26">
    <source>
        <dbReference type="Proteomes" id="UP000034074"/>
    </source>
</evidence>
<organism evidence="9 26">
    <name type="scientific">Methanosarcina mazei</name>
    <name type="common">Methanosarcina frisia</name>
    <dbReference type="NCBI Taxonomy" id="2209"/>
    <lineage>
        <taxon>Archaea</taxon>
        <taxon>Methanobacteriati</taxon>
        <taxon>Methanobacteriota</taxon>
        <taxon>Stenosarchaea group</taxon>
        <taxon>Methanomicrobia</taxon>
        <taxon>Methanosarcinales</taxon>
        <taxon>Methanosarcinaceae</taxon>
        <taxon>Methanosarcina</taxon>
    </lineage>
</organism>
<dbReference type="Proteomes" id="UP000033878">
    <property type="component" value="Unassembled WGS sequence"/>
</dbReference>
<evidence type="ECO:0000313" key="19">
    <source>
        <dbReference type="EMBL" id="KKH61506.1"/>
    </source>
</evidence>
<dbReference type="EMBL" id="JJPY01000104">
    <property type="protein sequence ID" value="KKH06271.1"/>
    <property type="molecule type" value="Genomic_DNA"/>
</dbReference>
<keyword evidence="1" id="KW-1133">Transmembrane helix</keyword>
<feature type="transmembrane region" description="Helical" evidence="1">
    <location>
        <begin position="12"/>
        <end position="33"/>
    </location>
</feature>
<evidence type="ECO:0000313" key="35">
    <source>
        <dbReference type="Proteomes" id="UP000034820"/>
    </source>
</evidence>
<evidence type="ECO:0008006" key="38">
    <source>
        <dbReference type="Google" id="ProtNLM"/>
    </source>
</evidence>
<evidence type="ECO:0000313" key="15">
    <source>
        <dbReference type="EMBL" id="KKH12890.1"/>
    </source>
</evidence>
<evidence type="ECO:0000313" key="2">
    <source>
        <dbReference type="EMBL" id="KKG15805.1"/>
    </source>
</evidence>
<dbReference type="Proteomes" id="UP000034064">
    <property type="component" value="Unassembled WGS sequence"/>
</dbReference>
<evidence type="ECO:0000313" key="33">
    <source>
        <dbReference type="Proteomes" id="UP000034733"/>
    </source>
</evidence>
<evidence type="ECO:0000313" key="14">
    <source>
        <dbReference type="EMBL" id="KKH10822.1"/>
    </source>
</evidence>
<dbReference type="PATRIC" id="fig|2209.39.peg.3986"/>
<reference evidence="20 21" key="1">
    <citation type="journal article" date="2015" name="ISME J.">
        <title>Genomic and phenotypic differentiation among Methanosarcina mazei populations from Columbia River sediment.</title>
        <authorList>
            <person name="Youngblut N.D."/>
            <person name="Wirth J.S."/>
            <person name="Henriksen J.R."/>
            <person name="Smith M."/>
            <person name="Simon H."/>
            <person name="Metcalf W.W."/>
            <person name="Whitaker R.J."/>
        </authorList>
    </citation>
    <scope>NUCLEOTIDE SEQUENCE [LARGE SCALE GENOMIC DNA]</scope>
    <source>
        <strain evidence="15 25">1.F.A.1A.3</strain>
        <strain evidence="16 33">1.F.A.1B.3</strain>
        <strain evidence="17 22">1.F.A.1B.4</strain>
        <strain evidence="18 36">1.F.M.0.5</strain>
        <strain evidence="19 30">1.H.A.2.6</strain>
        <strain evidence="2 24">2.F.T.2.6</strain>
        <strain evidence="3 20">3.F.A.1A.3</strain>
        <strain evidence="4 31">3.F.A.2.12</strain>
        <strain evidence="6 32">3.F.A.2.3</strain>
        <strain evidence="5 27">3.F.A.2.5</strain>
        <strain evidence="7 28">3.F.A.2.6</strain>
        <strain evidence="8 29">3.F.A.2.7</strain>
        <strain evidence="9 26">3.H.A.1A.2</strain>
        <strain evidence="10 23">3.H.A.2.1</strain>
        <strain evidence="11 34">3.H.A.2.4</strain>
        <strain evidence="12 21">3.H.A.2.5</strain>
        <strain evidence="13 35">3.H.T.1A.1</strain>
        <strain evidence="14 37">3.H.T.1A.2</strain>
    </source>
</reference>
<evidence type="ECO:0000313" key="13">
    <source>
        <dbReference type="EMBL" id="KKH06271.1"/>
    </source>
</evidence>
<protein>
    <recommendedName>
        <fullName evidence="38">DUF4760 domain-containing protein</fullName>
    </recommendedName>
</protein>
<dbReference type="EMBL" id="JJQE01000157">
    <property type="protein sequence ID" value="KKH24824.1"/>
    <property type="molecule type" value="Genomic_DNA"/>
</dbReference>
<dbReference type="Proteomes" id="UP000034243">
    <property type="component" value="Unassembled WGS sequence"/>
</dbReference>
<sequence>MIGGIFIDLELWKSVSIIIGVVVSTLSIFMSVIEYSKQGTQKRANYFFELRRRFLEKEIFMEICLLCENNDPKIKTISDNDRLMLLDIFEEVAIAMNSNLIRKEVVHYMFGYYVIKCWKCDSFWEDLDKNSSYWELFHKFVIQMEEMDTKKLKYNHMRF</sequence>
<dbReference type="GeneID" id="24851098"/>
<dbReference type="Proteomes" id="UP000034820">
    <property type="component" value="Unassembled WGS sequence"/>
</dbReference>
<dbReference type="EMBL" id="JJQB01000059">
    <property type="protein sequence ID" value="KKH20747.1"/>
    <property type="molecule type" value="Genomic_DNA"/>
</dbReference>
<dbReference type="AlphaFoldDB" id="A0A0F8H1H3"/>
<keyword evidence="1" id="KW-0472">Membrane</keyword>
<dbReference type="Proteomes" id="UP000033889">
    <property type="component" value="Unassembled WGS sequence"/>
</dbReference>
<dbReference type="Proteomes" id="UP000034667">
    <property type="component" value="Unassembled WGS sequence"/>
</dbReference>
<dbReference type="EMBL" id="JJPB01000045">
    <property type="protein sequence ID" value="KKG33337.1"/>
    <property type="molecule type" value="Genomic_DNA"/>
</dbReference>
<dbReference type="Proteomes" id="UP000034074">
    <property type="component" value="Unassembled WGS sequence"/>
</dbReference>
<dbReference type="Proteomes" id="UP000034944">
    <property type="component" value="Unassembled WGS sequence"/>
</dbReference>
<dbReference type="Proteomes" id="UP000034001">
    <property type="component" value="Unassembled WGS sequence"/>
</dbReference>
<dbReference type="EMBL" id="JJPD01000106">
    <property type="protein sequence ID" value="KKG41037.1"/>
    <property type="molecule type" value="Genomic_DNA"/>
</dbReference>
<evidence type="ECO:0000313" key="10">
    <source>
        <dbReference type="EMBL" id="KKG75717.1"/>
    </source>
</evidence>
<dbReference type="Proteomes" id="UP000034577">
    <property type="component" value="Unassembled WGS sequence"/>
</dbReference>
<evidence type="ECO:0000313" key="11">
    <source>
        <dbReference type="EMBL" id="KKG80705.1"/>
    </source>
</evidence>
<evidence type="ECO:0000313" key="7">
    <source>
        <dbReference type="EMBL" id="KKG51578.1"/>
    </source>
</evidence>
<evidence type="ECO:0000313" key="22">
    <source>
        <dbReference type="Proteomes" id="UP000033987"/>
    </source>
</evidence>
<evidence type="ECO:0000313" key="27">
    <source>
        <dbReference type="Proteomes" id="UP000034151"/>
    </source>
</evidence>
<evidence type="ECO:0000313" key="9">
    <source>
        <dbReference type="EMBL" id="KKG70466.1"/>
    </source>
</evidence>
<dbReference type="Proteomes" id="UP000034817">
    <property type="component" value="Unassembled WGS sequence"/>
</dbReference>
<dbReference type="Proteomes" id="UP000034151">
    <property type="component" value="Unassembled WGS sequence"/>
</dbReference>
<evidence type="ECO:0000313" key="6">
    <source>
        <dbReference type="EMBL" id="KKG46548.1"/>
    </source>
</evidence>
<dbReference type="EMBL" id="JJPO01000026">
    <property type="protein sequence ID" value="KKG75717.1"/>
    <property type="molecule type" value="Genomic_DNA"/>
</dbReference>
<dbReference type="Proteomes" id="UP000033987">
    <property type="component" value="Unassembled WGS sequence"/>
</dbReference>
<dbReference type="EMBL" id="JJPP01000058">
    <property type="protein sequence ID" value="KKG80705.1"/>
    <property type="molecule type" value="Genomic_DNA"/>
</dbReference>
<accession>A0A0F8H1H3</accession>
<dbReference type="RefSeq" id="WP_048037717.1">
    <property type="nucleotide sequence ID" value="NZ_JJOU01000079.1"/>
</dbReference>
<dbReference type="EMBL" id="JJQN01000048">
    <property type="protein sequence ID" value="KKH61506.1"/>
    <property type="molecule type" value="Genomic_DNA"/>
</dbReference>
<name>A0A0F8H1H3_METMZ</name>
<dbReference type="EMBL" id="JJPF01000015">
    <property type="protein sequence ID" value="KKG46418.1"/>
    <property type="molecule type" value="Genomic_DNA"/>
</dbReference>
<evidence type="ECO:0000313" key="8">
    <source>
        <dbReference type="EMBL" id="KKG54452.1"/>
    </source>
</evidence>
<evidence type="ECO:0000313" key="36">
    <source>
        <dbReference type="Proteomes" id="UP000034921"/>
    </source>
</evidence>
<dbReference type="Proteomes" id="UP000034921">
    <property type="component" value="Unassembled WGS sequence"/>
</dbReference>
<evidence type="ECO:0000313" key="20">
    <source>
        <dbReference type="Proteomes" id="UP000033878"/>
    </source>
</evidence>
<comment type="caution">
    <text evidence="9">The sequence shown here is derived from an EMBL/GenBank/DDBJ whole genome shotgun (WGS) entry which is preliminary data.</text>
</comment>
<dbReference type="Proteomes" id="UP000034047">
    <property type="component" value="Unassembled WGS sequence"/>
</dbReference>
<dbReference type="EMBL" id="JJPQ01000083">
    <property type="protein sequence ID" value="KKG81722.1"/>
    <property type="molecule type" value="Genomic_DNA"/>
</dbReference>
<evidence type="ECO:0000313" key="16">
    <source>
        <dbReference type="EMBL" id="KKH20747.1"/>
    </source>
</evidence>
<evidence type="ECO:0000313" key="21">
    <source>
        <dbReference type="Proteomes" id="UP000033889"/>
    </source>
</evidence>